<dbReference type="AlphaFoldDB" id="A0A0A9A1M9"/>
<reference evidence="1" key="2">
    <citation type="journal article" date="2015" name="Data Brief">
        <title>Shoot transcriptome of the giant reed, Arundo donax.</title>
        <authorList>
            <person name="Barrero R.A."/>
            <person name="Guerrero F.D."/>
            <person name="Moolhuijzen P."/>
            <person name="Goolsby J.A."/>
            <person name="Tidwell J."/>
            <person name="Bellgard S.E."/>
            <person name="Bellgard M.I."/>
        </authorList>
    </citation>
    <scope>NUCLEOTIDE SEQUENCE</scope>
    <source>
        <tissue evidence="1">Shoot tissue taken approximately 20 cm above the soil surface</tissue>
    </source>
</reference>
<accession>A0A0A9A1M9</accession>
<dbReference type="EMBL" id="GBRH01256948">
    <property type="protein sequence ID" value="JAD40947.1"/>
    <property type="molecule type" value="Transcribed_RNA"/>
</dbReference>
<organism evidence="1">
    <name type="scientific">Arundo donax</name>
    <name type="common">Giant reed</name>
    <name type="synonym">Donax arundinaceus</name>
    <dbReference type="NCBI Taxonomy" id="35708"/>
    <lineage>
        <taxon>Eukaryota</taxon>
        <taxon>Viridiplantae</taxon>
        <taxon>Streptophyta</taxon>
        <taxon>Embryophyta</taxon>
        <taxon>Tracheophyta</taxon>
        <taxon>Spermatophyta</taxon>
        <taxon>Magnoliopsida</taxon>
        <taxon>Liliopsida</taxon>
        <taxon>Poales</taxon>
        <taxon>Poaceae</taxon>
        <taxon>PACMAD clade</taxon>
        <taxon>Arundinoideae</taxon>
        <taxon>Arundineae</taxon>
        <taxon>Arundo</taxon>
    </lineage>
</organism>
<sequence length="95" mass="10959">MQCLLLVSNSWVDTQSTAIVIFSDLEHLQRQLEYLTPQFQATARSLTHQDHQGLKLEWKIQLATCPLAGLHRDRVPPAVINHLQVPNKLLYIYLQ</sequence>
<name>A0A0A9A1M9_ARUDO</name>
<reference evidence="1" key="1">
    <citation type="submission" date="2014-09" db="EMBL/GenBank/DDBJ databases">
        <authorList>
            <person name="Magalhaes I.L.F."/>
            <person name="Oliveira U."/>
            <person name="Santos F.R."/>
            <person name="Vidigal T.H.D.A."/>
            <person name="Brescovit A.D."/>
            <person name="Santos A.J."/>
        </authorList>
    </citation>
    <scope>NUCLEOTIDE SEQUENCE</scope>
    <source>
        <tissue evidence="1">Shoot tissue taken approximately 20 cm above the soil surface</tissue>
    </source>
</reference>
<protein>
    <submittedName>
        <fullName evidence="1">Uncharacterized protein</fullName>
    </submittedName>
</protein>
<proteinExistence type="predicted"/>
<evidence type="ECO:0000313" key="1">
    <source>
        <dbReference type="EMBL" id="JAD40947.1"/>
    </source>
</evidence>